<dbReference type="InterPro" id="IPR019888">
    <property type="entry name" value="Tscrpt_reg_AsnC-like"/>
</dbReference>
<dbReference type="PROSITE" id="PS00519">
    <property type="entry name" value="HTH_ASNC_1"/>
    <property type="match status" value="1"/>
</dbReference>
<dbReference type="Pfam" id="PF01037">
    <property type="entry name" value="AsnC_trans_reg"/>
    <property type="match status" value="1"/>
</dbReference>
<organism evidence="5">
    <name type="scientific">uncultured bacterium W4-39b</name>
    <dbReference type="NCBI Taxonomy" id="1130994"/>
    <lineage>
        <taxon>Bacteria</taxon>
        <taxon>environmental samples</taxon>
    </lineage>
</organism>
<reference evidence="5" key="1">
    <citation type="submission" date="2011-11" db="EMBL/GenBank/DDBJ databases">
        <title>Construction and analysis of a metagenome of deep-sea sediment.</title>
        <authorList>
            <person name="Huo Y.-Y."/>
            <person name="Cheng H."/>
            <person name="Wu M."/>
        </authorList>
    </citation>
    <scope>NUCLEOTIDE SEQUENCE</scope>
</reference>
<dbReference type="PANTHER" id="PTHR30154">
    <property type="entry name" value="LEUCINE-RESPONSIVE REGULATORY PROTEIN"/>
    <property type="match status" value="1"/>
</dbReference>
<evidence type="ECO:0000256" key="3">
    <source>
        <dbReference type="ARBA" id="ARBA00023163"/>
    </source>
</evidence>
<dbReference type="InterPro" id="IPR019885">
    <property type="entry name" value="Tscrpt_reg_HTH_AsnC-type_CS"/>
</dbReference>
<evidence type="ECO:0000313" key="5">
    <source>
        <dbReference type="EMBL" id="AFD03231.1"/>
    </source>
</evidence>
<evidence type="ECO:0000256" key="2">
    <source>
        <dbReference type="ARBA" id="ARBA00023125"/>
    </source>
</evidence>
<dbReference type="InterPro" id="IPR011008">
    <property type="entry name" value="Dimeric_a/b-barrel"/>
</dbReference>
<dbReference type="PANTHER" id="PTHR30154:SF53">
    <property type="entry name" value="HTH-TYPE TRANSCRIPTIONAL REGULATOR LRPC"/>
    <property type="match status" value="1"/>
</dbReference>
<dbReference type="GO" id="GO:0005829">
    <property type="term" value="C:cytosol"/>
    <property type="evidence" value="ECO:0007669"/>
    <property type="project" value="TreeGrafter"/>
</dbReference>
<dbReference type="InterPro" id="IPR000485">
    <property type="entry name" value="AsnC-type_HTH_dom"/>
</dbReference>
<keyword evidence="1" id="KW-0805">Transcription regulation</keyword>
<dbReference type="InterPro" id="IPR036390">
    <property type="entry name" value="WH_DNA-bd_sf"/>
</dbReference>
<dbReference type="Pfam" id="PF13404">
    <property type="entry name" value="HTH_AsnC-type"/>
    <property type="match status" value="1"/>
</dbReference>
<proteinExistence type="predicted"/>
<evidence type="ECO:0000259" key="4">
    <source>
        <dbReference type="PROSITE" id="PS50956"/>
    </source>
</evidence>
<dbReference type="GO" id="GO:0043200">
    <property type="term" value="P:response to amino acid"/>
    <property type="evidence" value="ECO:0007669"/>
    <property type="project" value="TreeGrafter"/>
</dbReference>
<dbReference type="Gene3D" id="1.10.10.10">
    <property type="entry name" value="Winged helix-like DNA-binding domain superfamily/Winged helix DNA-binding domain"/>
    <property type="match status" value="1"/>
</dbReference>
<dbReference type="Gene3D" id="3.30.70.920">
    <property type="match status" value="1"/>
</dbReference>
<dbReference type="EMBL" id="JQ085819">
    <property type="protein sequence ID" value="AFD03231.1"/>
    <property type="molecule type" value="Genomic_DNA"/>
</dbReference>
<name>H9BWQ9_9BACT</name>
<sequence length="179" mass="19449">MKLSRVAEFDATDRAILEMLQDNCKQPMAAIGQQVGLSAPSVLERIHKLEETGVITGYAAQVDPRRLGKDVTAFIGVATDVPRAIGTLERGIAGINDVLECHHVTGAHTFMLKVKVENTQSLESLIDRLRGFEGVSRTETLVVLSTATERSRIALDTSDEFVARPPRRSGGRARGGRGR</sequence>
<dbReference type="InterPro" id="IPR019887">
    <property type="entry name" value="Tscrpt_reg_AsnC/Lrp_C"/>
</dbReference>
<evidence type="ECO:0000256" key="1">
    <source>
        <dbReference type="ARBA" id="ARBA00023015"/>
    </source>
</evidence>
<feature type="domain" description="HTH asnC-type" evidence="4">
    <location>
        <begin position="9"/>
        <end position="70"/>
    </location>
</feature>
<keyword evidence="3" id="KW-0804">Transcription</keyword>
<protein>
    <submittedName>
        <fullName evidence="5">AsnC family transcriptional regulator</fullName>
    </submittedName>
</protein>
<dbReference type="SUPFAM" id="SSF54909">
    <property type="entry name" value="Dimeric alpha+beta barrel"/>
    <property type="match status" value="1"/>
</dbReference>
<dbReference type="GO" id="GO:0043565">
    <property type="term" value="F:sequence-specific DNA binding"/>
    <property type="evidence" value="ECO:0007669"/>
    <property type="project" value="InterPro"/>
</dbReference>
<dbReference type="AlphaFoldDB" id="H9BWQ9"/>
<keyword evidence="2" id="KW-0238">DNA-binding</keyword>
<accession>H9BWQ9</accession>
<dbReference type="InterPro" id="IPR036388">
    <property type="entry name" value="WH-like_DNA-bd_sf"/>
</dbReference>
<dbReference type="SMART" id="SM00344">
    <property type="entry name" value="HTH_ASNC"/>
    <property type="match status" value="1"/>
</dbReference>
<dbReference type="PRINTS" id="PR00033">
    <property type="entry name" value="HTHASNC"/>
</dbReference>
<dbReference type="SUPFAM" id="SSF46785">
    <property type="entry name" value="Winged helix' DNA-binding domain"/>
    <property type="match status" value="1"/>
</dbReference>
<dbReference type="PROSITE" id="PS50956">
    <property type="entry name" value="HTH_ASNC_2"/>
    <property type="match status" value="1"/>
</dbReference>